<proteinExistence type="predicted"/>
<reference evidence="2 3" key="1">
    <citation type="submission" date="2023-04" db="EMBL/GenBank/DDBJ databases">
        <title>Genomic of Lysinibacillus capsici TSBLM.</title>
        <authorList>
            <person name="Hu X.S."/>
            <person name="Yu C.H."/>
        </authorList>
    </citation>
    <scope>NUCLEOTIDE SEQUENCE [LARGE SCALE GENOMIC DNA]</scope>
    <source>
        <strain evidence="2 3">TSBLM</strain>
    </source>
</reference>
<evidence type="ECO:0000313" key="3">
    <source>
        <dbReference type="Proteomes" id="UP001244564"/>
    </source>
</evidence>
<feature type="compositionally biased region" description="Basic and acidic residues" evidence="1">
    <location>
        <begin position="518"/>
        <end position="531"/>
    </location>
</feature>
<evidence type="ECO:0000256" key="1">
    <source>
        <dbReference type="SAM" id="MobiDB-lite"/>
    </source>
</evidence>
<organism evidence="2 3">
    <name type="scientific">Lysinibacillus capsici</name>
    <dbReference type="NCBI Taxonomy" id="2115968"/>
    <lineage>
        <taxon>Bacteria</taxon>
        <taxon>Bacillati</taxon>
        <taxon>Bacillota</taxon>
        <taxon>Bacilli</taxon>
        <taxon>Bacillales</taxon>
        <taxon>Bacillaceae</taxon>
        <taxon>Lysinibacillus</taxon>
    </lineage>
</organism>
<keyword evidence="3" id="KW-1185">Reference proteome</keyword>
<gene>
    <name evidence="2" type="ORF">QBO96_10575</name>
</gene>
<feature type="region of interest" description="Disordered" evidence="1">
    <location>
        <begin position="508"/>
        <end position="536"/>
    </location>
</feature>
<evidence type="ECO:0000313" key="2">
    <source>
        <dbReference type="EMBL" id="WGF40656.1"/>
    </source>
</evidence>
<accession>A0ABY8KSK4</accession>
<protein>
    <submittedName>
        <fullName evidence="2">Uncharacterized protein</fullName>
    </submittedName>
</protein>
<sequence>MRIKHAINDVQSMSHDGGKILKSLQNNYLPLIDIVVRESIQNSLDASIEGEHSTYVDFKIDKFESEKLAPIFEDVDKILIERFPGYQDFLAISDKKTYGLIGDYTSEDIKILDKSNFHKLVFGIGKNQSKDGAGGSWGYGKTSYFRLGVGVVLYYTRIQEGDGYEERLIASIIEDPSKKDRLLSNNERGIAWWGEFALNSDRIYPITNQGEIADILSIFGIKSYSGTETGTTIIIPYLNEFNKEMIEEDVLKFPWENNYEDAITMAIQRWYFPRIWNEQYRETLENSFLECTVNNNVIHPAIEFEPIFKIYQELYTSALLGKPVKPNIQVLAINLGRNALKDSKEEVGYVAFREVSNIELKMTPPDNKPSGLAYLGVKDRSLFENNMPKVIAYSRKPGMVVEYSINGLWANGNIALKEDHILLGFFVPNSKALLTDSFQEAGYTTLESYLRSIENSDHANWEDAVDITVVKRIRERTNISITNTYQGDKDTENSSATSSLSRKFGAMLLPPKNFGKTSSREKEKKETDRKAGTKSRGSDISVISSIPLNGTKVEVVFKAFIKRKTKNIILVQVLTQDQRMDSSAWNKVMDNTIPYPFWISEVNIQRIDDENINQSYRYYQNEDFIFNLDSNQSSVFEIISDSEADSVIEGTMTLNMHSNQYIPNIAIRTF</sequence>
<name>A0ABY8KSK4_9BACI</name>
<dbReference type="Proteomes" id="UP001244564">
    <property type="component" value="Chromosome"/>
</dbReference>
<dbReference type="EMBL" id="CP122283">
    <property type="protein sequence ID" value="WGF40656.1"/>
    <property type="molecule type" value="Genomic_DNA"/>
</dbReference>
<dbReference type="RefSeq" id="WP_279496006.1">
    <property type="nucleotide sequence ID" value="NZ_CP122283.1"/>
</dbReference>